<dbReference type="AlphaFoldDB" id="A0A9D9GWU1"/>
<feature type="non-terminal residue" evidence="4">
    <location>
        <position position="156"/>
    </location>
</feature>
<dbReference type="EC" id="1.1.1.133" evidence="2"/>
<accession>A0A9D9GWU1</accession>
<evidence type="ECO:0000259" key="3">
    <source>
        <dbReference type="Pfam" id="PF04321"/>
    </source>
</evidence>
<dbReference type="Proteomes" id="UP000823613">
    <property type="component" value="Unassembled WGS sequence"/>
</dbReference>
<dbReference type="GO" id="GO:0005829">
    <property type="term" value="C:cytosol"/>
    <property type="evidence" value="ECO:0007669"/>
    <property type="project" value="TreeGrafter"/>
</dbReference>
<name>A0A9D9GWU1_9BACL</name>
<dbReference type="PANTHER" id="PTHR10491:SF4">
    <property type="entry name" value="METHIONINE ADENOSYLTRANSFERASE 2 SUBUNIT BETA"/>
    <property type="match status" value="1"/>
</dbReference>
<organism evidence="4 5">
    <name type="scientific">Candidatus Onthovivens merdipullorum</name>
    <dbReference type="NCBI Taxonomy" id="2840889"/>
    <lineage>
        <taxon>Bacteria</taxon>
        <taxon>Bacillati</taxon>
        <taxon>Bacillota</taxon>
        <taxon>Bacilli</taxon>
        <taxon>Bacillales</taxon>
        <taxon>Candidatus Onthovivens</taxon>
    </lineage>
</organism>
<evidence type="ECO:0000313" key="4">
    <source>
        <dbReference type="EMBL" id="MBO8427956.1"/>
    </source>
</evidence>
<comment type="caution">
    <text evidence="4">The sequence shown here is derived from an EMBL/GenBank/DDBJ whole genome shotgun (WGS) entry which is preliminary data.</text>
</comment>
<gene>
    <name evidence="4" type="ORF">IAC58_05395</name>
</gene>
<dbReference type="GO" id="GO:0019305">
    <property type="term" value="P:dTDP-rhamnose biosynthetic process"/>
    <property type="evidence" value="ECO:0007669"/>
    <property type="project" value="TreeGrafter"/>
</dbReference>
<feature type="domain" description="RmlD-like substrate binding" evidence="3">
    <location>
        <begin position="7"/>
        <end position="156"/>
    </location>
</feature>
<dbReference type="Gene3D" id="3.40.50.720">
    <property type="entry name" value="NAD(P)-binding Rossmann-like Domain"/>
    <property type="match status" value="1"/>
</dbReference>
<reference evidence="4" key="2">
    <citation type="journal article" date="2021" name="PeerJ">
        <title>Extensive microbial diversity within the chicken gut microbiome revealed by metagenomics and culture.</title>
        <authorList>
            <person name="Gilroy R."/>
            <person name="Ravi A."/>
            <person name="Getino M."/>
            <person name="Pursley I."/>
            <person name="Horton D.L."/>
            <person name="Alikhan N.F."/>
            <person name="Baker D."/>
            <person name="Gharbi K."/>
            <person name="Hall N."/>
            <person name="Watson M."/>
            <person name="Adriaenssens E.M."/>
            <person name="Foster-Nyarko E."/>
            <person name="Jarju S."/>
            <person name="Secka A."/>
            <person name="Antonio M."/>
            <person name="Oren A."/>
            <person name="Chaudhuri R.R."/>
            <person name="La Ragione R."/>
            <person name="Hildebrand F."/>
            <person name="Pallen M.J."/>
        </authorList>
    </citation>
    <scope>NUCLEOTIDE SEQUENCE</scope>
    <source>
        <strain evidence="4">11159</strain>
    </source>
</reference>
<dbReference type="SUPFAM" id="SSF51735">
    <property type="entry name" value="NAD(P)-binding Rossmann-fold domains"/>
    <property type="match status" value="1"/>
</dbReference>
<keyword evidence="2" id="KW-0521">NADP</keyword>
<evidence type="ECO:0000256" key="1">
    <source>
        <dbReference type="ARBA" id="ARBA00010944"/>
    </source>
</evidence>
<evidence type="ECO:0000256" key="2">
    <source>
        <dbReference type="RuleBase" id="RU364082"/>
    </source>
</evidence>
<protein>
    <recommendedName>
        <fullName evidence="2">dTDP-4-dehydrorhamnose reductase</fullName>
        <ecNumber evidence="2">1.1.1.133</ecNumber>
    </recommendedName>
</protein>
<comment type="function">
    <text evidence="2">Catalyzes the reduction of dTDP-6-deoxy-L-lyxo-4-hexulose to yield dTDP-L-rhamnose.</text>
</comment>
<reference evidence="4" key="1">
    <citation type="submission" date="2020-10" db="EMBL/GenBank/DDBJ databases">
        <authorList>
            <person name="Gilroy R."/>
        </authorList>
    </citation>
    <scope>NUCLEOTIDE SEQUENCE</scope>
    <source>
        <strain evidence="4">11159</strain>
    </source>
</reference>
<dbReference type="PANTHER" id="PTHR10491">
    <property type="entry name" value="DTDP-4-DEHYDRORHAMNOSE REDUCTASE"/>
    <property type="match status" value="1"/>
</dbReference>
<proteinExistence type="inferred from homology"/>
<keyword evidence="2" id="KW-0560">Oxidoreductase</keyword>
<dbReference type="Pfam" id="PF04321">
    <property type="entry name" value="RmlD_sub_bind"/>
    <property type="match status" value="1"/>
</dbReference>
<dbReference type="GO" id="GO:0008831">
    <property type="term" value="F:dTDP-4-dehydrorhamnose reductase activity"/>
    <property type="evidence" value="ECO:0007669"/>
    <property type="project" value="UniProtKB-EC"/>
</dbReference>
<dbReference type="InterPro" id="IPR005913">
    <property type="entry name" value="dTDP_dehydrorham_reduct"/>
</dbReference>
<dbReference type="EMBL" id="JADIMY010000109">
    <property type="protein sequence ID" value="MBO8427956.1"/>
    <property type="molecule type" value="Genomic_DNA"/>
</dbReference>
<dbReference type="InterPro" id="IPR036291">
    <property type="entry name" value="NAD(P)-bd_dom_sf"/>
</dbReference>
<sequence length="156" mass="17787">MINKESRIIVTGFNGQLGFDIVKKLLKEGFLNVKGIDINDLDITKKEDVVKYFDKNKPDLIIHCAAFTNVDKAEIEKDACYNVNVIGTQNLVDVCKTYNSTFVYFSTDYVFDGLGNKFFEVNDKKDPLSVYGKTKSLGEDCVLKNLTKFFIIRISW</sequence>
<comment type="similarity">
    <text evidence="1 2">Belongs to the dTDP-4-dehydrorhamnose reductase family.</text>
</comment>
<evidence type="ECO:0000313" key="5">
    <source>
        <dbReference type="Proteomes" id="UP000823613"/>
    </source>
</evidence>
<comment type="pathway">
    <text evidence="2">Carbohydrate biosynthesis; dTDP-L-rhamnose biosynthesis.</text>
</comment>
<dbReference type="InterPro" id="IPR029903">
    <property type="entry name" value="RmlD-like-bd"/>
</dbReference>